<evidence type="ECO:0000256" key="5">
    <source>
        <dbReference type="ARBA" id="ARBA00050189"/>
    </source>
</evidence>
<evidence type="ECO:0000256" key="9">
    <source>
        <dbReference type="ARBA" id="ARBA00051823"/>
    </source>
</evidence>
<organism evidence="13 14">
    <name type="scientific">Cylicostephanus goldi</name>
    <name type="common">Nematode worm</name>
    <dbReference type="NCBI Taxonomy" id="71465"/>
    <lineage>
        <taxon>Eukaryota</taxon>
        <taxon>Metazoa</taxon>
        <taxon>Ecdysozoa</taxon>
        <taxon>Nematoda</taxon>
        <taxon>Chromadorea</taxon>
        <taxon>Rhabditida</taxon>
        <taxon>Rhabditina</taxon>
        <taxon>Rhabditomorpha</taxon>
        <taxon>Strongyloidea</taxon>
        <taxon>Strongylidae</taxon>
        <taxon>Cylicostephanus</taxon>
    </lineage>
</organism>
<reference evidence="13 14" key="1">
    <citation type="submission" date="2018-11" db="EMBL/GenBank/DDBJ databases">
        <authorList>
            <consortium name="Pathogen Informatics"/>
        </authorList>
    </citation>
    <scope>NUCLEOTIDE SEQUENCE [LARGE SCALE GENOMIC DNA]</scope>
</reference>
<dbReference type="GO" id="GO:0004059">
    <property type="term" value="F:aralkylamine N-acetyltransferase activity"/>
    <property type="evidence" value="ECO:0007669"/>
    <property type="project" value="UniProtKB-EC"/>
</dbReference>
<evidence type="ECO:0000256" key="7">
    <source>
        <dbReference type="ARBA" id="ARBA00051284"/>
    </source>
</evidence>
<evidence type="ECO:0000256" key="10">
    <source>
        <dbReference type="ARBA" id="ARBA00052178"/>
    </source>
</evidence>
<keyword evidence="1" id="KW-0808">Transferase</keyword>
<comment type="catalytic activity">
    <reaction evidence="5">
        <text>dopamine + (9Z)-octadecenoyl-CoA = N-(9Z-octadecanoyl)-dopamine + CoA + H(+)</text>
        <dbReference type="Rhea" id="RHEA:51380"/>
        <dbReference type="ChEBI" id="CHEBI:15378"/>
        <dbReference type="ChEBI" id="CHEBI:31883"/>
        <dbReference type="ChEBI" id="CHEBI:57287"/>
        <dbReference type="ChEBI" id="CHEBI:57387"/>
        <dbReference type="ChEBI" id="CHEBI:59905"/>
    </reaction>
    <physiologicalReaction direction="left-to-right" evidence="5">
        <dbReference type="Rhea" id="RHEA:51381"/>
    </physiologicalReaction>
</comment>
<dbReference type="Proteomes" id="UP000271889">
    <property type="component" value="Unassembled WGS sequence"/>
</dbReference>
<name>A0A3P7M199_CYLGO</name>
<dbReference type="InterPro" id="IPR016181">
    <property type="entry name" value="Acyl_CoA_acyltransferase"/>
</dbReference>
<evidence type="ECO:0000256" key="1">
    <source>
        <dbReference type="ARBA" id="ARBA00022679"/>
    </source>
</evidence>
<comment type="catalytic activity">
    <reaction evidence="10">
        <text>serotonin + hexadecanoyl-CoA = N-hexadecanoyl-serotonin + CoA + H(+)</text>
        <dbReference type="Rhea" id="RHEA:51384"/>
        <dbReference type="ChEBI" id="CHEBI:15378"/>
        <dbReference type="ChEBI" id="CHEBI:57287"/>
        <dbReference type="ChEBI" id="CHEBI:57379"/>
        <dbReference type="ChEBI" id="CHEBI:134059"/>
        <dbReference type="ChEBI" id="CHEBI:350546"/>
    </reaction>
    <physiologicalReaction direction="left-to-right" evidence="10">
        <dbReference type="Rhea" id="RHEA:51385"/>
    </physiologicalReaction>
</comment>
<comment type="catalytic activity">
    <reaction evidence="7">
        <text>serotonin + (5Z,8Z,11Z,14Z)-eicosatetraenoyl-CoA = N-[(5Z,8Z,11Z,14Z)-eicosatetraenoyl]-serotonin + CoA + H(+)</text>
        <dbReference type="Rhea" id="RHEA:51396"/>
        <dbReference type="ChEBI" id="CHEBI:15378"/>
        <dbReference type="ChEBI" id="CHEBI:57287"/>
        <dbReference type="ChEBI" id="CHEBI:57368"/>
        <dbReference type="ChEBI" id="CHEBI:132255"/>
        <dbReference type="ChEBI" id="CHEBI:350546"/>
    </reaction>
    <physiologicalReaction direction="left-to-right" evidence="7">
        <dbReference type="Rhea" id="RHEA:51397"/>
    </physiologicalReaction>
</comment>
<dbReference type="AlphaFoldDB" id="A0A3P7M199"/>
<evidence type="ECO:0000256" key="2">
    <source>
        <dbReference type="ARBA" id="ARBA00037926"/>
    </source>
</evidence>
<comment type="catalytic activity">
    <reaction evidence="8">
        <text>dopamine + acetyl-CoA = N-acetyldopamine + CoA + H(+)</text>
        <dbReference type="Rhea" id="RHEA:51388"/>
        <dbReference type="ChEBI" id="CHEBI:15378"/>
        <dbReference type="ChEBI" id="CHEBI:57287"/>
        <dbReference type="ChEBI" id="CHEBI:57288"/>
        <dbReference type="ChEBI" id="CHEBI:59905"/>
        <dbReference type="ChEBI" id="CHEBI:125678"/>
    </reaction>
    <physiologicalReaction direction="left-to-right" evidence="8">
        <dbReference type="Rhea" id="RHEA:51389"/>
    </physiologicalReaction>
</comment>
<evidence type="ECO:0000256" key="6">
    <source>
        <dbReference type="ARBA" id="ARBA00050849"/>
    </source>
</evidence>
<sequence length="217" mass="24629">MDELSYSIATEDDRKEIREFLMKHFLKEETMNVATAITEEEFAPFADKVLDIALPTPFTVICRNGKGNGDIVGVAVSTIYRRDDPEFVDPLASPQRPEIAAIGTICEDIHHSIWELLPEIDTVLELDLLSVASAYHRRGIAGKMLDKRKSPEFLKKYGVQGFVCQASSYANQMLLKKRKDQELMDVPFTRFTGKNGAQLIQPQDETMSVKLFWKPYP</sequence>
<accession>A0A3P7M199</accession>
<dbReference type="EMBL" id="UYRV01107110">
    <property type="protein sequence ID" value="VDN23074.1"/>
    <property type="molecule type" value="Genomic_DNA"/>
</dbReference>
<comment type="pathway">
    <text evidence="2">Aromatic compound metabolism; melatonin biosynthesis; melatonin from serotonin: step 1/2.</text>
</comment>
<keyword evidence="14" id="KW-1185">Reference proteome</keyword>
<evidence type="ECO:0000256" key="3">
    <source>
        <dbReference type="ARBA" id="ARBA00038182"/>
    </source>
</evidence>
<evidence type="ECO:0000256" key="12">
    <source>
        <dbReference type="ARBA" id="ARBA00052491"/>
    </source>
</evidence>
<comment type="catalytic activity">
    <reaction evidence="11">
        <text>dopamine + hexadecanoyl-CoA = N-hexadecanoyl-dopamine + CoA + H(+)</text>
        <dbReference type="Rhea" id="RHEA:51376"/>
        <dbReference type="ChEBI" id="CHEBI:15378"/>
        <dbReference type="ChEBI" id="CHEBI:57287"/>
        <dbReference type="ChEBI" id="CHEBI:57379"/>
        <dbReference type="ChEBI" id="CHEBI:59905"/>
        <dbReference type="ChEBI" id="CHEBI:134058"/>
    </reaction>
    <physiologicalReaction direction="left-to-right" evidence="11">
        <dbReference type="Rhea" id="RHEA:51377"/>
    </physiologicalReaction>
</comment>
<comment type="catalytic activity">
    <reaction evidence="9">
        <text>serotonin + (9Z)-octadecenoyl-CoA = N-(9Z-octadecenoyl)-serotonin + CoA + H(+)</text>
        <dbReference type="Rhea" id="RHEA:51392"/>
        <dbReference type="ChEBI" id="CHEBI:15378"/>
        <dbReference type="ChEBI" id="CHEBI:57287"/>
        <dbReference type="ChEBI" id="CHEBI:57387"/>
        <dbReference type="ChEBI" id="CHEBI:134064"/>
        <dbReference type="ChEBI" id="CHEBI:350546"/>
    </reaction>
    <physiologicalReaction direction="left-to-right" evidence="9">
        <dbReference type="Rhea" id="RHEA:51393"/>
    </physiologicalReaction>
</comment>
<dbReference type="Gene3D" id="3.40.630.30">
    <property type="match status" value="1"/>
</dbReference>
<dbReference type="OrthoDB" id="41532at2759"/>
<evidence type="ECO:0000313" key="14">
    <source>
        <dbReference type="Proteomes" id="UP000271889"/>
    </source>
</evidence>
<evidence type="ECO:0000313" key="13">
    <source>
        <dbReference type="EMBL" id="VDN23074.1"/>
    </source>
</evidence>
<comment type="similarity">
    <text evidence="3">Belongs to the acetyltransferase family. AANAT subfamily.</text>
</comment>
<evidence type="ECO:0000256" key="8">
    <source>
        <dbReference type="ARBA" id="ARBA00051711"/>
    </source>
</evidence>
<dbReference type="EC" id="2.3.1.87" evidence="4"/>
<proteinExistence type="inferred from homology"/>
<dbReference type="PANTHER" id="PTHR20905:SF30">
    <property type="entry name" value="N-ACETYLTRANSFERASE DOMAIN-CONTAINING PROTEIN"/>
    <property type="match status" value="1"/>
</dbReference>
<comment type="catalytic activity">
    <reaction evidence="6">
        <text>serotonin + octadecanoyl-CoA = N-octadecanoyl-serotonin + CoA + H(+)</text>
        <dbReference type="Rhea" id="RHEA:51400"/>
        <dbReference type="ChEBI" id="CHEBI:15378"/>
        <dbReference type="ChEBI" id="CHEBI:57287"/>
        <dbReference type="ChEBI" id="CHEBI:57394"/>
        <dbReference type="ChEBI" id="CHEBI:134065"/>
        <dbReference type="ChEBI" id="CHEBI:350546"/>
    </reaction>
    <physiologicalReaction direction="left-to-right" evidence="6">
        <dbReference type="Rhea" id="RHEA:51401"/>
    </physiologicalReaction>
</comment>
<gene>
    <name evidence="13" type="ORF">CGOC_LOCUS9483</name>
</gene>
<evidence type="ECO:0000256" key="11">
    <source>
        <dbReference type="ARBA" id="ARBA00052335"/>
    </source>
</evidence>
<dbReference type="FunFam" id="3.40.630.30:FF:000046">
    <property type="entry name" value="Dopamine N-acetyltransferase"/>
    <property type="match status" value="1"/>
</dbReference>
<evidence type="ECO:0000256" key="4">
    <source>
        <dbReference type="ARBA" id="ARBA00039114"/>
    </source>
</evidence>
<protein>
    <recommendedName>
        <fullName evidence="4">aralkylamine N-acetyltransferase</fullName>
        <ecNumber evidence="4">2.3.1.87</ecNumber>
    </recommendedName>
</protein>
<dbReference type="PANTHER" id="PTHR20905">
    <property type="entry name" value="N-ACETYLTRANSFERASE-RELATED"/>
    <property type="match status" value="1"/>
</dbReference>
<dbReference type="SUPFAM" id="SSF55729">
    <property type="entry name" value="Acyl-CoA N-acyltransferases (Nat)"/>
    <property type="match status" value="1"/>
</dbReference>
<comment type="catalytic activity">
    <reaction evidence="12">
        <text>serotonin + acetyl-CoA = N-acetylserotonin + CoA + H(+)</text>
        <dbReference type="Rhea" id="RHEA:25217"/>
        <dbReference type="ChEBI" id="CHEBI:15378"/>
        <dbReference type="ChEBI" id="CHEBI:17697"/>
        <dbReference type="ChEBI" id="CHEBI:57287"/>
        <dbReference type="ChEBI" id="CHEBI:57288"/>
        <dbReference type="ChEBI" id="CHEBI:350546"/>
        <dbReference type="EC" id="2.3.1.87"/>
    </reaction>
    <physiologicalReaction direction="left-to-right" evidence="12">
        <dbReference type="Rhea" id="RHEA:25218"/>
    </physiologicalReaction>
</comment>